<dbReference type="OrthoDB" id="7474909at2759"/>
<evidence type="ECO:0000313" key="3">
    <source>
        <dbReference type="EMBL" id="KRF85133.1"/>
    </source>
</evidence>
<accession>A0A0Q9WK19</accession>
<feature type="transmembrane region" description="Helical" evidence="1">
    <location>
        <begin position="66"/>
        <end position="91"/>
    </location>
</feature>
<evidence type="ECO:0000313" key="2">
    <source>
        <dbReference type="EMBL" id="KRF85132.1"/>
    </source>
</evidence>
<organism evidence="3 4">
    <name type="scientific">Drosophila virilis</name>
    <name type="common">Fruit fly</name>
    <dbReference type="NCBI Taxonomy" id="7244"/>
    <lineage>
        <taxon>Eukaryota</taxon>
        <taxon>Metazoa</taxon>
        <taxon>Ecdysozoa</taxon>
        <taxon>Arthropoda</taxon>
        <taxon>Hexapoda</taxon>
        <taxon>Insecta</taxon>
        <taxon>Pterygota</taxon>
        <taxon>Neoptera</taxon>
        <taxon>Endopterygota</taxon>
        <taxon>Diptera</taxon>
        <taxon>Brachycera</taxon>
        <taxon>Muscomorpha</taxon>
        <taxon>Ephydroidea</taxon>
        <taxon>Drosophilidae</taxon>
        <taxon>Drosophila</taxon>
    </lineage>
</organism>
<dbReference type="EMBL" id="CH940647">
    <property type="protein sequence ID" value="KRF85133.1"/>
    <property type="molecule type" value="Genomic_DNA"/>
</dbReference>
<reference evidence="3" key="3">
    <citation type="submission" date="2015-11" db="EMBL/GenBank/DDBJ databases">
        <authorList>
            <consortium name="FlyBase"/>
        </authorList>
    </citation>
    <scope>NUCLEOTIDE SEQUENCE</scope>
    <source>
        <strain evidence="3">TSC#15010-1051.87</strain>
    </source>
</reference>
<reference evidence="3" key="2">
    <citation type="journal article" date="2008" name="Bioinformatics">
        <title>Assembly reconciliation.</title>
        <authorList>
            <person name="Zimin A.V."/>
            <person name="Smith D.R."/>
            <person name="Sutton G."/>
            <person name="Yorke J.A."/>
        </authorList>
    </citation>
    <scope>NUCLEOTIDE SEQUENCE</scope>
    <source>
        <strain evidence="3">TSC#15010-1051.87</strain>
    </source>
</reference>
<feature type="transmembrane region" description="Helical" evidence="1">
    <location>
        <begin position="12"/>
        <end position="35"/>
    </location>
</feature>
<evidence type="ECO:0000313" key="4">
    <source>
        <dbReference type="Proteomes" id="UP000008792"/>
    </source>
</evidence>
<sequence length="100" mass="11474">MLQLLPEFLMIIAGILLFIYTLAHIAALLLLYVILASSLCLYVLAFSIVSTTMGSNMIVNESKMHLIAYWMYMAFSLVSMVYFMYIAVSYYKYNLDLSRS</sequence>
<keyword evidence="1" id="KW-0472">Membrane</keyword>
<dbReference type="Proteomes" id="UP000008792">
    <property type="component" value="Unassembled WGS sequence"/>
</dbReference>
<feature type="transmembrane region" description="Helical" evidence="1">
    <location>
        <begin position="41"/>
        <end position="59"/>
    </location>
</feature>
<dbReference type="EMBL" id="CH940647">
    <property type="protein sequence ID" value="KRF85132.1"/>
    <property type="molecule type" value="Genomic_DNA"/>
</dbReference>
<proteinExistence type="predicted"/>
<evidence type="ECO:0000256" key="1">
    <source>
        <dbReference type="SAM" id="Phobius"/>
    </source>
</evidence>
<protein>
    <submittedName>
        <fullName evidence="2">Uncharacterized protein, isoform B</fullName>
    </submittedName>
    <submittedName>
        <fullName evidence="3">Uncharacterized protein, isoform C</fullName>
    </submittedName>
</protein>
<keyword evidence="4" id="KW-1185">Reference proteome</keyword>
<keyword evidence="1" id="KW-1133">Transmembrane helix</keyword>
<reference evidence="3 4" key="1">
    <citation type="journal article" date="2007" name="Nature">
        <title>Evolution of genes and genomes on the Drosophila phylogeny.</title>
        <authorList>
            <consortium name="Drosophila 12 Genomes Consortium"/>
            <person name="Clark A.G."/>
            <person name="Eisen M.B."/>
            <person name="Smith D.R."/>
            <person name="Bergman C.M."/>
            <person name="Oliver B."/>
            <person name="Markow T.A."/>
            <person name="Kaufman T.C."/>
            <person name="Kellis M."/>
            <person name="Gelbart W."/>
            <person name="Iyer V.N."/>
            <person name="Pollard D.A."/>
            <person name="Sackton T.B."/>
            <person name="Larracuente A.M."/>
            <person name="Singh N.D."/>
            <person name="Abad J.P."/>
            <person name="Abt D.N."/>
            <person name="Adryan B."/>
            <person name="Aguade M."/>
            <person name="Akashi H."/>
            <person name="Anderson W.W."/>
            <person name="Aquadro C.F."/>
            <person name="Ardell D.H."/>
            <person name="Arguello R."/>
            <person name="Artieri C.G."/>
            <person name="Barbash D.A."/>
            <person name="Barker D."/>
            <person name="Barsanti P."/>
            <person name="Batterham P."/>
            <person name="Batzoglou S."/>
            <person name="Begun D."/>
            <person name="Bhutkar A."/>
            <person name="Blanco E."/>
            <person name="Bosak S.A."/>
            <person name="Bradley R.K."/>
            <person name="Brand A.D."/>
            <person name="Brent M.R."/>
            <person name="Brooks A.N."/>
            <person name="Brown R.H."/>
            <person name="Butlin R.K."/>
            <person name="Caggese C."/>
            <person name="Calvi B.R."/>
            <person name="Bernardo de Carvalho A."/>
            <person name="Caspi A."/>
            <person name="Castrezana S."/>
            <person name="Celniker S.E."/>
            <person name="Chang J.L."/>
            <person name="Chapple C."/>
            <person name="Chatterji S."/>
            <person name="Chinwalla A."/>
            <person name="Civetta A."/>
            <person name="Clifton S.W."/>
            <person name="Comeron J.M."/>
            <person name="Costello J.C."/>
            <person name="Coyne J.A."/>
            <person name="Daub J."/>
            <person name="David R.G."/>
            <person name="Delcher A.L."/>
            <person name="Delehaunty K."/>
            <person name="Do C.B."/>
            <person name="Ebling H."/>
            <person name="Edwards K."/>
            <person name="Eickbush T."/>
            <person name="Evans J.D."/>
            <person name="Filipski A."/>
            <person name="Findeiss S."/>
            <person name="Freyhult E."/>
            <person name="Fulton L."/>
            <person name="Fulton R."/>
            <person name="Garcia A.C."/>
            <person name="Gardiner A."/>
            <person name="Garfield D.A."/>
            <person name="Garvin B.E."/>
            <person name="Gibson G."/>
            <person name="Gilbert D."/>
            <person name="Gnerre S."/>
            <person name="Godfrey J."/>
            <person name="Good R."/>
            <person name="Gotea V."/>
            <person name="Gravely B."/>
            <person name="Greenberg A.J."/>
            <person name="Griffiths-Jones S."/>
            <person name="Gross S."/>
            <person name="Guigo R."/>
            <person name="Gustafson E.A."/>
            <person name="Haerty W."/>
            <person name="Hahn M.W."/>
            <person name="Halligan D.L."/>
            <person name="Halpern A.L."/>
            <person name="Halter G.M."/>
            <person name="Han M.V."/>
            <person name="Heger A."/>
            <person name="Hillier L."/>
            <person name="Hinrichs A.S."/>
            <person name="Holmes I."/>
            <person name="Hoskins R.A."/>
            <person name="Hubisz M.J."/>
            <person name="Hultmark D."/>
            <person name="Huntley M.A."/>
            <person name="Jaffe D.B."/>
            <person name="Jagadeeshan S."/>
            <person name="Jeck W.R."/>
            <person name="Johnson J."/>
            <person name="Jones C.D."/>
            <person name="Jordan W.C."/>
            <person name="Karpen G.H."/>
            <person name="Kataoka E."/>
            <person name="Keightley P.D."/>
            <person name="Kheradpour P."/>
            <person name="Kirkness E.F."/>
            <person name="Koerich L.B."/>
            <person name="Kristiansen K."/>
            <person name="Kudrna D."/>
            <person name="Kulathinal R.J."/>
            <person name="Kumar S."/>
            <person name="Kwok R."/>
            <person name="Lander E."/>
            <person name="Langley C.H."/>
            <person name="Lapoint R."/>
            <person name="Lazzaro B.P."/>
            <person name="Lee S.J."/>
            <person name="Levesque L."/>
            <person name="Li R."/>
            <person name="Lin C.F."/>
            <person name="Lin M.F."/>
            <person name="Lindblad-Toh K."/>
            <person name="Llopart A."/>
            <person name="Long M."/>
            <person name="Low L."/>
            <person name="Lozovsky E."/>
            <person name="Lu J."/>
            <person name="Luo M."/>
            <person name="Machado C.A."/>
            <person name="Makalowski W."/>
            <person name="Marzo M."/>
            <person name="Matsuda M."/>
            <person name="Matzkin L."/>
            <person name="McAllister B."/>
            <person name="McBride C.S."/>
            <person name="McKernan B."/>
            <person name="McKernan K."/>
            <person name="Mendez-Lago M."/>
            <person name="Minx P."/>
            <person name="Mollenhauer M.U."/>
            <person name="Montooth K."/>
            <person name="Mount S.M."/>
            <person name="Mu X."/>
            <person name="Myers E."/>
            <person name="Negre B."/>
            <person name="Newfeld S."/>
            <person name="Nielsen R."/>
            <person name="Noor M.A."/>
            <person name="O'Grady P."/>
            <person name="Pachter L."/>
            <person name="Papaceit M."/>
            <person name="Parisi M.J."/>
            <person name="Parisi M."/>
            <person name="Parts L."/>
            <person name="Pedersen J.S."/>
            <person name="Pesole G."/>
            <person name="Phillippy A.M."/>
            <person name="Ponting C.P."/>
            <person name="Pop M."/>
            <person name="Porcelli D."/>
            <person name="Powell J.R."/>
            <person name="Prohaska S."/>
            <person name="Pruitt K."/>
            <person name="Puig M."/>
            <person name="Quesneville H."/>
            <person name="Ram K.R."/>
            <person name="Rand D."/>
            <person name="Rasmussen M.D."/>
            <person name="Reed L.K."/>
            <person name="Reenan R."/>
            <person name="Reily A."/>
            <person name="Remington K.A."/>
            <person name="Rieger T.T."/>
            <person name="Ritchie M.G."/>
            <person name="Robin C."/>
            <person name="Rogers Y.H."/>
            <person name="Rohde C."/>
            <person name="Rozas J."/>
            <person name="Rubenfield M.J."/>
            <person name="Ruiz A."/>
            <person name="Russo S."/>
            <person name="Salzberg S.L."/>
            <person name="Sanchez-Gracia A."/>
            <person name="Saranga D.J."/>
            <person name="Sato H."/>
            <person name="Schaeffer S.W."/>
            <person name="Schatz M.C."/>
            <person name="Schlenke T."/>
            <person name="Schwartz R."/>
            <person name="Segarra C."/>
            <person name="Singh R.S."/>
            <person name="Sirot L."/>
            <person name="Sirota M."/>
            <person name="Sisneros N.B."/>
            <person name="Smith C.D."/>
            <person name="Smith T.F."/>
            <person name="Spieth J."/>
            <person name="Stage D.E."/>
            <person name="Stark A."/>
            <person name="Stephan W."/>
            <person name="Strausberg R.L."/>
            <person name="Strempel S."/>
            <person name="Sturgill D."/>
            <person name="Sutton G."/>
            <person name="Sutton G.G."/>
            <person name="Tao W."/>
            <person name="Teichmann S."/>
            <person name="Tobari Y.N."/>
            <person name="Tomimura Y."/>
            <person name="Tsolas J.M."/>
            <person name="Valente V.L."/>
            <person name="Venter E."/>
            <person name="Venter J.C."/>
            <person name="Vicario S."/>
            <person name="Vieira F.G."/>
            <person name="Vilella A.J."/>
            <person name="Villasante A."/>
            <person name="Walenz B."/>
            <person name="Wang J."/>
            <person name="Wasserman M."/>
            <person name="Watts T."/>
            <person name="Wilson D."/>
            <person name="Wilson R.K."/>
            <person name="Wing R.A."/>
            <person name="Wolfner M.F."/>
            <person name="Wong A."/>
            <person name="Wong G.K."/>
            <person name="Wu C.I."/>
            <person name="Wu G."/>
            <person name="Yamamoto D."/>
            <person name="Yang H.P."/>
            <person name="Yang S.P."/>
            <person name="Yorke J.A."/>
            <person name="Yoshida K."/>
            <person name="Zdobnov E."/>
            <person name="Zhang P."/>
            <person name="Zhang Y."/>
            <person name="Zimin A.V."/>
            <person name="Baldwin J."/>
            <person name="Abdouelleil A."/>
            <person name="Abdulkadir J."/>
            <person name="Abebe A."/>
            <person name="Abera B."/>
            <person name="Abreu J."/>
            <person name="Acer S.C."/>
            <person name="Aftuck L."/>
            <person name="Alexander A."/>
            <person name="An P."/>
            <person name="Anderson E."/>
            <person name="Anderson S."/>
            <person name="Arachi H."/>
            <person name="Azer M."/>
            <person name="Bachantsang P."/>
            <person name="Barry A."/>
            <person name="Bayul T."/>
            <person name="Berlin A."/>
            <person name="Bessette D."/>
            <person name="Bloom T."/>
            <person name="Blye J."/>
            <person name="Boguslavskiy L."/>
            <person name="Bonnet C."/>
            <person name="Boukhgalter B."/>
            <person name="Bourzgui I."/>
            <person name="Brown A."/>
            <person name="Cahill P."/>
            <person name="Channer S."/>
            <person name="Cheshatsang Y."/>
            <person name="Chuda L."/>
            <person name="Citroen M."/>
            <person name="Collymore A."/>
            <person name="Cooke P."/>
            <person name="Costello M."/>
            <person name="D'Aco K."/>
            <person name="Daza R."/>
            <person name="De Haan G."/>
            <person name="DeGray S."/>
            <person name="DeMaso C."/>
            <person name="Dhargay N."/>
            <person name="Dooley K."/>
            <person name="Dooley E."/>
            <person name="Doricent M."/>
            <person name="Dorje P."/>
            <person name="Dorjee K."/>
            <person name="Dupes A."/>
            <person name="Elong R."/>
            <person name="Falk J."/>
            <person name="Farina A."/>
            <person name="Faro S."/>
            <person name="Ferguson D."/>
            <person name="Fisher S."/>
            <person name="Foley C.D."/>
            <person name="Franke A."/>
            <person name="Friedrich D."/>
            <person name="Gadbois L."/>
            <person name="Gearin G."/>
            <person name="Gearin C.R."/>
            <person name="Giannoukos G."/>
            <person name="Goode T."/>
            <person name="Graham J."/>
            <person name="Grandbois E."/>
            <person name="Grewal S."/>
            <person name="Gyaltsen K."/>
            <person name="Hafez N."/>
            <person name="Hagos B."/>
            <person name="Hall J."/>
            <person name="Henson C."/>
            <person name="Hollinger A."/>
            <person name="Honan T."/>
            <person name="Huard M.D."/>
            <person name="Hughes L."/>
            <person name="Hurhula B."/>
            <person name="Husby M.E."/>
            <person name="Kamat A."/>
            <person name="Kanga B."/>
            <person name="Kashin S."/>
            <person name="Khazanovich D."/>
            <person name="Kisner P."/>
            <person name="Lance K."/>
            <person name="Lara M."/>
            <person name="Lee W."/>
            <person name="Lennon N."/>
            <person name="Letendre F."/>
            <person name="LeVine R."/>
            <person name="Lipovsky A."/>
            <person name="Liu X."/>
            <person name="Liu J."/>
            <person name="Liu S."/>
            <person name="Lokyitsang T."/>
            <person name="Lokyitsang Y."/>
            <person name="Lubonja R."/>
            <person name="Lui A."/>
            <person name="MacDonald P."/>
            <person name="Magnisalis V."/>
            <person name="Maru K."/>
            <person name="Matthews C."/>
            <person name="McCusker W."/>
            <person name="McDonough S."/>
            <person name="Mehta T."/>
            <person name="Meldrim J."/>
            <person name="Meneus L."/>
            <person name="Mihai O."/>
            <person name="Mihalev A."/>
            <person name="Mihova T."/>
            <person name="Mittelman R."/>
            <person name="Mlenga V."/>
            <person name="Montmayeur A."/>
            <person name="Mulrain L."/>
            <person name="Navidi A."/>
            <person name="Naylor J."/>
            <person name="Negash T."/>
            <person name="Nguyen T."/>
            <person name="Nguyen N."/>
            <person name="Nicol R."/>
            <person name="Norbu C."/>
            <person name="Norbu N."/>
            <person name="Novod N."/>
            <person name="O'Neill B."/>
            <person name="Osman S."/>
            <person name="Markiewicz E."/>
            <person name="Oyono O.L."/>
            <person name="Patti C."/>
            <person name="Phunkhang P."/>
            <person name="Pierre F."/>
            <person name="Priest M."/>
            <person name="Raghuraman S."/>
            <person name="Rege F."/>
            <person name="Reyes R."/>
            <person name="Rise C."/>
            <person name="Rogov P."/>
            <person name="Ross K."/>
            <person name="Ryan E."/>
            <person name="Settipalli S."/>
            <person name="Shea T."/>
            <person name="Sherpa N."/>
            <person name="Shi L."/>
            <person name="Shih D."/>
            <person name="Sparrow T."/>
            <person name="Spaulding J."/>
            <person name="Stalker J."/>
            <person name="Stange-Thomann N."/>
            <person name="Stavropoulos S."/>
            <person name="Stone C."/>
            <person name="Strader C."/>
            <person name="Tesfaye S."/>
            <person name="Thomson T."/>
            <person name="Thoulutsang Y."/>
            <person name="Thoulutsang D."/>
            <person name="Topham K."/>
            <person name="Topping I."/>
            <person name="Tsamla T."/>
            <person name="Vassiliev H."/>
            <person name="Vo A."/>
            <person name="Wangchuk T."/>
            <person name="Wangdi T."/>
            <person name="Weiand M."/>
            <person name="Wilkinson J."/>
            <person name="Wilson A."/>
            <person name="Yadav S."/>
            <person name="Young G."/>
            <person name="Yu Q."/>
            <person name="Zembek L."/>
            <person name="Zhong D."/>
            <person name="Zimmer A."/>
            <person name="Zwirko Z."/>
            <person name="Jaffe D.B."/>
            <person name="Alvarez P."/>
            <person name="Brockman W."/>
            <person name="Butler J."/>
            <person name="Chin C."/>
            <person name="Gnerre S."/>
            <person name="Grabherr M."/>
            <person name="Kleber M."/>
            <person name="Mauceli E."/>
            <person name="MacCallum I."/>
        </authorList>
    </citation>
    <scope>NUCLEOTIDE SEQUENCE [LARGE SCALE GENOMIC DNA]</scope>
    <source>
        <strain evidence="3">TSC#15010-1051.87</strain>
        <strain evidence="4">Tucson 15010-1051.87</strain>
    </source>
</reference>
<dbReference type="AlphaFoldDB" id="A0A0Q9WK19"/>
<keyword evidence="1" id="KW-0812">Transmembrane</keyword>
<name>A0A0Q9WK19_DROVI</name>
<gene>
    <name evidence="3" type="primary">Dvir\GJ25982</name>
    <name evidence="3" type="ORF">Dvir_GJ25982</name>
</gene>